<reference evidence="8" key="15">
    <citation type="submission" date="2020-07" db="EMBL/GenBank/DDBJ databases">
        <title>complete genome sequences of Salmonella enterica subsp. enterica serovar 4,[5],12:i:- str. L-4334.</title>
        <authorList>
            <person name="Sekizuka T."/>
            <person name="Arai N."/>
            <person name="Akiba M."/>
            <person name="Kuroda M."/>
        </authorList>
    </citation>
    <scope>NUCLEOTIDE SEQUENCE</scope>
    <source>
        <strain evidence="8">L-4334</strain>
    </source>
</reference>
<dbReference type="EMBL" id="AP019375">
    <property type="protein sequence ID" value="BBH84081.1"/>
    <property type="molecule type" value="Genomic_DNA"/>
</dbReference>
<gene>
    <name evidence="25" type="ORF">A3Z30_13365</name>
    <name evidence="31" type="ORF">AOL22_23420</name>
    <name evidence="22" type="ORF">BG463_12070</name>
    <name evidence="32" type="ORF">BPCJIEPO_00047</name>
    <name evidence="28" type="ORF">BTP56_07485</name>
    <name evidence="26" type="ORF">D3F48_01450</name>
    <name evidence="24" type="ORF">D4T75_03685</name>
    <name evidence="19" type="ORF">D9Z15_10680</name>
    <name evidence="27" type="ORF">DLS03_03685</name>
    <name evidence="23" type="ORF">DVG67_05760</name>
    <name evidence="29" type="ORF">DVL97_06195</name>
    <name evidence="20" type="ORF">E0N08_04690</name>
    <name evidence="21" type="ORF">E2843_06010</name>
    <name evidence="34" type="ORF">EONLDHBB_00047</name>
    <name evidence="30" type="ORF">G9W49_000396</name>
    <name evidence="33" type="ORF">HJIGAHMK_00043</name>
    <name evidence="3" type="ORF">SEL3835_42110</name>
    <name evidence="4" type="ORF">SEL3837_08040</name>
    <name evidence="5" type="ORF">SEL3844_41600</name>
    <name evidence="6" type="ORF">SEL4233_41020</name>
    <name evidence="7" type="ORF">SEL4261_41040</name>
    <name evidence="8" type="ORF">SEL4334_40980</name>
    <name evidence="9" type="ORF">SEL4445_41020</name>
    <name evidence="10" type="ORF">SEL4526_41650</name>
    <name evidence="11" type="ORF">SEL4551_41840</name>
    <name evidence="12" type="ORF">SEL4567_41020</name>
    <name evidence="13" type="ORF">SEL4578_40690</name>
    <name evidence="14" type="ORF">SEL4596_41000</name>
    <name evidence="15" type="ORF">SEL4605_40940</name>
    <name evidence="16" type="ORF">SEL4614_41100</name>
    <name evidence="17" type="ORF">SEL4681_41880</name>
    <name evidence="18" type="ORF">SEL4741_40990</name>
    <name evidence="1" type="ORF">STL3838_08050</name>
    <name evidence="2" type="ORF">STL3841_41130</name>
</gene>
<dbReference type="EMBL" id="AP023300">
    <property type="protein sequence ID" value="BCI05155.1"/>
    <property type="molecule type" value="Genomic_DNA"/>
</dbReference>
<evidence type="ECO:0000313" key="31">
    <source>
        <dbReference type="EMBL" id="QDK53828.1"/>
    </source>
</evidence>
<reference evidence="15" key="22">
    <citation type="submission" date="2020-07" db="EMBL/GenBank/DDBJ databases">
        <title>complete genome sequences of Salmonella enterica subsp. enterica serovar 4,[5],12:i:- str. L-4605.</title>
        <authorList>
            <person name="Sekizuka T."/>
            <person name="Arai N."/>
            <person name="Akiba M."/>
            <person name="Kuroda M."/>
        </authorList>
    </citation>
    <scope>NUCLEOTIDE SEQUENCE</scope>
    <source>
        <strain evidence="15">L-4605</strain>
    </source>
</reference>
<dbReference type="EMBL" id="CP040686">
    <property type="protein sequence ID" value="QDK53828.1"/>
    <property type="molecule type" value="Genomic_DNA"/>
</dbReference>
<sequence>MIDDTNSSDDLNGWLWNAVKNRSQLLTPVGLTEEPAKKLLLVHYSVKEGIRPDFTSTRYHWTTHISNRHLNTANSTGNALWYTDLFFLKLWLPAEWDDLDIFNGEHFPPIRAGRTKNGSEIALDFTRGWLGEHGISLPLGERYMGHIKLGIDENTGLFYERV</sequence>
<dbReference type="Proteomes" id="UP000839537">
    <property type="component" value="Chromosome"/>
</dbReference>
<dbReference type="AlphaFoldDB" id="A0A315GQB4"/>
<dbReference type="EMBL" id="AAKSLK010000004">
    <property type="protein sequence ID" value="ECV5283122.1"/>
    <property type="molecule type" value="Genomic_DNA"/>
</dbReference>
<reference evidence="28" key="2">
    <citation type="submission" date="2018-07" db="EMBL/GenBank/DDBJ databases">
        <authorList>
            <consortium name="PulseNet: The National Subtyping Network for Foodborne Disease Surveillance"/>
            <person name="Tarr C.L."/>
            <person name="Trees E."/>
            <person name="Katz L.S."/>
            <person name="Carleton-Romer H.A."/>
            <person name="Stroika S."/>
            <person name="Kucerova Z."/>
            <person name="Roache K.F."/>
            <person name="Sabol A.L."/>
            <person name="Besser J."/>
            <person name="Gerner-Smidt P."/>
        </authorList>
    </citation>
    <scope>NUCLEOTIDE SEQUENCE</scope>
    <source>
        <strain evidence="28">PNUSAS006086</strain>
    </source>
</reference>
<dbReference type="EMBL" id="AAHYFI010000004">
    <property type="protein sequence ID" value="ECB6373864.1"/>
    <property type="molecule type" value="Genomic_DNA"/>
</dbReference>
<dbReference type="EMBL" id="AAHYWY010000008">
    <property type="protein sequence ID" value="ECB8639524.1"/>
    <property type="molecule type" value="Genomic_DNA"/>
</dbReference>
<dbReference type="EMBL" id="AP023304">
    <property type="protein sequence ID" value="BCI14687.1"/>
    <property type="molecule type" value="Genomic_DNA"/>
</dbReference>
<dbReference type="EMBL" id="AP023289">
    <property type="protein sequence ID" value="BCH73997.1"/>
    <property type="molecule type" value="Genomic_DNA"/>
</dbReference>
<organism evidence="29">
    <name type="scientific">Salmonella enterica subsp. enterica serovar 4,[5],12:i:-</name>
    <dbReference type="NCBI Taxonomy" id="440524"/>
    <lineage>
        <taxon>Bacteria</taxon>
        <taxon>Pseudomonadati</taxon>
        <taxon>Pseudomonadota</taxon>
        <taxon>Gammaproteobacteria</taxon>
        <taxon>Enterobacterales</taxon>
        <taxon>Enterobacteriaceae</taxon>
        <taxon>Salmonella</taxon>
    </lineage>
</organism>
<evidence type="ECO:0000313" key="14">
    <source>
        <dbReference type="EMBL" id="BCI28958.1"/>
    </source>
</evidence>
<evidence type="ECO:0000313" key="9">
    <source>
        <dbReference type="EMBL" id="BCI05155.1"/>
    </source>
</evidence>
<reference evidence="17" key="24">
    <citation type="submission" date="2020-07" db="EMBL/GenBank/DDBJ databases">
        <title>complete genome sequences of Salmonella enterica subsp. enterica serovar 4,[5],12:i:- str. L-4681.</title>
        <authorList>
            <person name="Sekizuka T."/>
            <person name="Arai N."/>
            <person name="Akiba M."/>
            <person name="Kuroda M."/>
        </authorList>
    </citation>
    <scope>NUCLEOTIDE SEQUENCE</scope>
    <source>
        <strain evidence="17">L-4681</strain>
    </source>
</reference>
<evidence type="ECO:0000313" key="29">
    <source>
        <dbReference type="EMBL" id="ECV5283122.1"/>
    </source>
</evidence>
<reference evidence="4" key="11">
    <citation type="submission" date="2020-07" db="EMBL/GenBank/DDBJ databases">
        <title>complete genome sequences of Salmonella enterica subsp. enterica serovar 4,[5],12:i:- str. L-3837.</title>
        <authorList>
            <person name="Sekizuka T."/>
            <person name="Arai N."/>
            <person name="Akiba M."/>
            <person name="Kuroda M."/>
        </authorList>
    </citation>
    <scope>NUCLEOTIDE SEQUENCE</scope>
    <source>
        <strain evidence="4">L-3837</strain>
    </source>
</reference>
<reference evidence="18" key="25">
    <citation type="submission" date="2020-07" db="EMBL/GenBank/DDBJ databases">
        <title>complete genome sequences of Salmonella enterica subsp. enterica serovar 4,[5],12:i:- str. L-4741.</title>
        <authorList>
            <person name="Sekizuka T."/>
            <person name="Arai N."/>
            <person name="Akiba M."/>
            <person name="Kuroda M."/>
        </authorList>
    </citation>
    <scope>NUCLEOTIDE SEQUENCE</scope>
    <source>
        <strain evidence="18">L-4741</strain>
    </source>
</reference>
<evidence type="ECO:0000313" key="19">
    <source>
        <dbReference type="EMBL" id="EBZ3333054.1"/>
    </source>
</evidence>
<dbReference type="EMBL" id="AP023306">
    <property type="protein sequence ID" value="BCI19409.1"/>
    <property type="molecule type" value="Genomic_DNA"/>
</dbReference>
<evidence type="ECO:0000313" key="17">
    <source>
        <dbReference type="EMBL" id="BCI43437.1"/>
    </source>
</evidence>
<reference evidence="14" key="21">
    <citation type="submission" date="2020-07" db="EMBL/GenBank/DDBJ databases">
        <title>complete genome sequences of Salmonella enterica subsp. enterica serovar 4,[5],12:i:- str. L-4596.</title>
        <authorList>
            <person name="Sekizuka T."/>
            <person name="Arai N."/>
            <person name="Akiba M."/>
            <person name="Kuroda M."/>
        </authorList>
    </citation>
    <scope>NUCLEOTIDE SEQUENCE</scope>
    <source>
        <strain evidence="14">L-4596</strain>
    </source>
</reference>
<evidence type="ECO:0000313" key="11">
    <source>
        <dbReference type="EMBL" id="BCI14687.1"/>
    </source>
</evidence>
<evidence type="ECO:0000313" key="12">
    <source>
        <dbReference type="EMBL" id="BCI19409.1"/>
    </source>
</evidence>
<evidence type="ECO:0000313" key="2">
    <source>
        <dbReference type="EMBL" id="BBH84081.1"/>
    </source>
</evidence>
<dbReference type="EMBL" id="AAKLXY010000006">
    <property type="protein sequence ID" value="ECT1738527.1"/>
    <property type="molecule type" value="Genomic_DNA"/>
</dbReference>
<evidence type="ECO:0000313" key="21">
    <source>
        <dbReference type="EMBL" id="ECB8639524.1"/>
    </source>
</evidence>
<evidence type="ECO:0000313" key="13">
    <source>
        <dbReference type="EMBL" id="BCI24115.1"/>
    </source>
</evidence>
<dbReference type="EMBL" id="AP019374">
    <property type="protein sequence ID" value="BBH76083.1"/>
    <property type="molecule type" value="Genomic_DNA"/>
</dbReference>
<reference evidence="11" key="18">
    <citation type="submission" date="2020-07" db="EMBL/GenBank/DDBJ databases">
        <title>complete genome sequences of Salmonella enterica subsp. enterica serovar 4,[5],12:i:- str. L-4551.</title>
        <authorList>
            <person name="Sekizuka T."/>
            <person name="Arai N."/>
            <person name="Akiba M."/>
            <person name="Kuroda M."/>
        </authorList>
    </citation>
    <scope>NUCLEOTIDE SEQUENCE</scope>
    <source>
        <strain evidence="11">L-4551</strain>
    </source>
</reference>
<evidence type="ECO:0000313" key="34">
    <source>
        <dbReference type="EMBL" id="QJD38735.1"/>
    </source>
</evidence>
<evidence type="ECO:0000313" key="7">
    <source>
        <dbReference type="EMBL" id="BCH95894.1"/>
    </source>
</evidence>
<evidence type="ECO:0000313" key="27">
    <source>
        <dbReference type="EMBL" id="ECV3823578.1"/>
    </source>
</evidence>
<evidence type="ECO:0000313" key="33">
    <source>
        <dbReference type="EMBL" id="QJD38647.1"/>
    </source>
</evidence>
<evidence type="ECO:0000313" key="1">
    <source>
        <dbReference type="EMBL" id="BBH76083.1"/>
    </source>
</evidence>
<reference evidence="12" key="19">
    <citation type="submission" date="2020-07" db="EMBL/GenBank/DDBJ databases">
        <title>complete genome sequences of Salmonella enterica subsp. enterica serovar 4,[5],12:i:- str. L-4567.</title>
        <authorList>
            <person name="Sekizuka T."/>
            <person name="Arai N."/>
            <person name="Akiba M."/>
            <person name="Kuroda M."/>
        </authorList>
    </citation>
    <scope>NUCLEOTIDE SEQUENCE</scope>
    <source>
        <strain evidence="12">L-4567</strain>
    </source>
</reference>
<dbReference type="EMBL" id="AP023294">
    <property type="protein sequence ID" value="BCH95894.1"/>
    <property type="molecule type" value="Genomic_DNA"/>
</dbReference>
<reference evidence="7" key="14">
    <citation type="submission" date="2020-07" db="EMBL/GenBank/DDBJ databases">
        <title>complete genome sequences of Salmonella enterica subsp. enterica serovar 4,[5],12:i:- str. L-4261.</title>
        <authorList>
            <person name="Sekizuka T."/>
            <person name="Arai N."/>
            <person name="Akiba M."/>
            <person name="Kuroda M."/>
        </authorList>
    </citation>
    <scope>NUCLEOTIDE SEQUENCE</scope>
    <source>
        <strain evidence="7">L-4261</strain>
    </source>
</reference>
<dbReference type="EMBL" id="AAKRXS010000002">
    <property type="protein sequence ID" value="ECV3823578.1"/>
    <property type="molecule type" value="Genomic_DNA"/>
</dbReference>
<dbReference type="EMBL" id="AP023319">
    <property type="protein sequence ID" value="BCI48183.1"/>
    <property type="molecule type" value="Genomic_DNA"/>
</dbReference>
<dbReference type="Proteomes" id="UP000839606">
    <property type="component" value="Unassembled WGS sequence"/>
</dbReference>
<reference evidence="1" key="6">
    <citation type="submission" date="2018-12" db="EMBL/GenBank/DDBJ databases">
        <title>complete genome sequence of Salmonella enterica subsp. enterica serovar Typhimurium str. L-3838.</title>
        <authorList>
            <person name="Sekizuka T."/>
            <person name="Arai N."/>
            <person name="Kuroda M."/>
            <person name="Akiba M."/>
        </authorList>
    </citation>
    <scope>NUCLEOTIDE SEQUENCE</scope>
    <source>
        <strain evidence="1">L-3838</strain>
    </source>
</reference>
<evidence type="ECO:0000313" key="8">
    <source>
        <dbReference type="EMBL" id="BCI00566.1"/>
    </source>
</evidence>
<dbReference type="EMBL" id="AP023288">
    <property type="protein sequence ID" value="BCH72706.1"/>
    <property type="molecule type" value="Genomic_DNA"/>
</dbReference>
<dbReference type="EMBL" id="MN730128">
    <property type="protein sequence ID" value="QJD38735.1"/>
    <property type="molecule type" value="Genomic_DNA"/>
</dbReference>
<evidence type="ECO:0000313" key="18">
    <source>
        <dbReference type="EMBL" id="BCI48183.1"/>
    </source>
</evidence>
<evidence type="ECO:0000313" key="10">
    <source>
        <dbReference type="EMBL" id="BCI09956.1"/>
    </source>
</evidence>
<evidence type="ECO:0000313" key="6">
    <source>
        <dbReference type="EMBL" id="BCH91294.1"/>
    </source>
</evidence>
<protein>
    <submittedName>
        <fullName evidence="29">Uncharacterized protein</fullName>
    </submittedName>
</protein>
<reference evidence="30" key="1">
    <citation type="journal article" date="2018" name="Genome Biol.">
        <title>SKESA: strategic k-mer extension for scrupulous assemblies.</title>
        <authorList>
            <person name="Souvorov A."/>
            <person name="Agarwala R."/>
            <person name="Lipman D.J."/>
        </authorList>
    </citation>
    <scope>NUCLEOTIDE SEQUENCE</scope>
    <source>
        <strain evidence="30">PNCS009991</strain>
    </source>
</reference>
<dbReference type="EMBL" id="AP023292">
    <property type="protein sequence ID" value="BCH91294.1"/>
    <property type="molecule type" value="Genomic_DNA"/>
</dbReference>
<evidence type="ECO:0000313" key="16">
    <source>
        <dbReference type="EMBL" id="BCI38505.1"/>
    </source>
</evidence>
<dbReference type="EMBL" id="AP023317">
    <property type="protein sequence ID" value="BCI43437.1"/>
    <property type="molecule type" value="Genomic_DNA"/>
</dbReference>
<dbReference type="RefSeq" id="WP_033567120.1">
    <property type="nucleotide sequence ID" value="NZ_AP023288.1"/>
</dbReference>
<dbReference type="EMBL" id="AP023303">
    <property type="protein sequence ID" value="BCI09956.1"/>
    <property type="molecule type" value="Genomic_DNA"/>
</dbReference>
<evidence type="ECO:0000313" key="5">
    <source>
        <dbReference type="EMBL" id="BCH82044.1"/>
    </source>
</evidence>
<dbReference type="EMBL" id="AP023315">
    <property type="protein sequence ID" value="BCI38505.1"/>
    <property type="molecule type" value="Genomic_DNA"/>
</dbReference>
<dbReference type="EMBL" id="MN730127">
    <property type="protein sequence ID" value="QJD38647.1"/>
    <property type="molecule type" value="Genomic_DNA"/>
</dbReference>
<dbReference type="EMBL" id="DAAUAS010000003">
    <property type="protein sequence ID" value="HAF0906968.1"/>
    <property type="molecule type" value="Genomic_DNA"/>
</dbReference>
<reference evidence="32" key="9">
    <citation type="journal article" date="2020" name="Environ. Microbiol.">
        <title>Tolerance to arsenic contaminant among multidrug-resistant and copper-tolerant Salmonella successful clones is associated with diverse ars operons and genetic contexts.</title>
        <authorList>
            <person name="Mourao J."/>
            <person name="Rebelo A."/>
            <person name="Ribeiro S."/>
            <person name="Peixe L."/>
            <person name="Novais C."/>
            <person name="Antunes P."/>
        </authorList>
    </citation>
    <scope>NUCLEOTIDE SEQUENCE</scope>
    <source>
        <strain evidence="32">961/07</strain>
        <strain evidence="33">SLK-340</strain>
        <strain evidence="34">SLK-521</strain>
    </source>
</reference>
<dbReference type="EMBL" id="AP023309">
    <property type="protein sequence ID" value="BCI24115.1"/>
    <property type="molecule type" value="Genomic_DNA"/>
</dbReference>
<reference evidence="3" key="10">
    <citation type="submission" date="2020-07" db="EMBL/GenBank/DDBJ databases">
        <title>complete genome sequences of Salmonella enterica subsp. enterica serovar 4,[5],12:i:- str. L-3835.</title>
        <authorList>
            <person name="Sekizuka T."/>
            <person name="Arai N."/>
            <person name="Akiba M."/>
            <person name="Kuroda M."/>
        </authorList>
    </citation>
    <scope>NUCLEOTIDE SEQUENCE</scope>
    <source>
        <strain evidence="3">L-3835</strain>
    </source>
</reference>
<dbReference type="EMBL" id="AAKPWL010000002">
    <property type="protein sequence ID" value="ECU4153789.1"/>
    <property type="molecule type" value="Genomic_DNA"/>
</dbReference>
<evidence type="ECO:0000313" key="32">
    <source>
        <dbReference type="EMBL" id="QJD38503.1"/>
    </source>
</evidence>
<reference evidence="30" key="4">
    <citation type="submission" date="2018-07" db="EMBL/GenBank/DDBJ databases">
        <authorList>
            <consortium name="NCBI Pathogen Detection Project"/>
        </authorList>
    </citation>
    <scope>NUCLEOTIDE SEQUENCE</scope>
    <source>
        <strain evidence="30">PNCS009991</strain>
    </source>
</reference>
<dbReference type="EMBL" id="AP023299">
    <property type="protein sequence ID" value="BCI00566.1"/>
    <property type="molecule type" value="Genomic_DNA"/>
</dbReference>
<reference evidence="31" key="8">
    <citation type="submission" date="2019-05" db="EMBL/GenBank/DDBJ databases">
        <title>Complete genome sequence of multidrug-resistant Salmonella enterica serovar I 4,[5],12:i:- 2015 U.S. pork outbreak isolate.</title>
        <authorList>
            <person name="Bearson B.L."/>
            <person name="Trachsel J.M."/>
            <person name="Holman D.B."/>
            <person name="Brunelle B.W."/>
            <person name="Simmons M."/>
            <person name="Wasilenko J."/>
            <person name="Tillman G."/>
            <person name="Johnston J."/>
            <person name="Bearson S.M.D."/>
        </authorList>
    </citation>
    <scope>NUCLEOTIDE SEQUENCE [LARGE SCALE GENOMIC DNA]</scope>
    <source>
        <strain>FSIS1503788</strain>
        <strain evidence="31">USDA15WA-1</strain>
    </source>
</reference>
<dbReference type="EMBL" id="AAIUNF010000007">
    <property type="protein sequence ID" value="ECI2344881.1"/>
    <property type="molecule type" value="Genomic_DNA"/>
</dbReference>
<dbReference type="EMBL" id="AP023311">
    <property type="protein sequence ID" value="BCI28958.1"/>
    <property type="molecule type" value="Genomic_DNA"/>
</dbReference>
<dbReference type="EMBL" id="MN730125">
    <property type="protein sequence ID" value="QJD38503.1"/>
    <property type="molecule type" value="Genomic_DNA"/>
</dbReference>
<evidence type="ECO:0000313" key="24">
    <source>
        <dbReference type="EMBL" id="ECT3927848.1"/>
    </source>
</evidence>
<name>A0A315GQB4_SALET</name>
<evidence type="ECO:0000313" key="3">
    <source>
        <dbReference type="EMBL" id="BCH72706.1"/>
    </source>
</evidence>
<reference evidence="29" key="3">
    <citation type="submission" date="2018-07" db="EMBL/GenBank/DDBJ databases">
        <authorList>
            <consortium name="GenomeTrakr network: Whole genome sequencing for foodborne pathogen traceback"/>
        </authorList>
    </citation>
    <scope>NUCLEOTIDE SEQUENCE</scope>
    <source>
        <strain evidence="22">FDA00010558</strain>
        <strain evidence="24">FSIS11813926</strain>
        <strain evidence="21">FSIS11918698</strain>
        <strain evidence="29">FSIS31800738</strain>
    </source>
</reference>
<reference evidence="16" key="23">
    <citation type="submission" date="2020-07" db="EMBL/GenBank/DDBJ databases">
        <title>complete genome sequences of Salmonella enterica subsp. enterica serovar 4,[5],12:i:- str. L-4614.</title>
        <authorList>
            <person name="Sekizuka T."/>
            <person name="Arai N."/>
            <person name="Akiba M."/>
            <person name="Kuroda M."/>
        </authorList>
    </citation>
    <scope>NUCLEOTIDE SEQUENCE</scope>
    <source>
        <strain evidence="16">L-4614</strain>
    </source>
</reference>
<evidence type="ECO:0000313" key="23">
    <source>
        <dbReference type="EMBL" id="ECT1738527.1"/>
    </source>
</evidence>
<evidence type="ECO:0000313" key="20">
    <source>
        <dbReference type="EMBL" id="ECB6373864.1"/>
    </source>
</evidence>
<dbReference type="EMBL" id="AP023313">
    <property type="protein sequence ID" value="BCI33797.1"/>
    <property type="molecule type" value="Genomic_DNA"/>
</dbReference>
<evidence type="ECO:0000313" key="28">
    <source>
        <dbReference type="EMBL" id="ECV4060515.1"/>
    </source>
</evidence>
<dbReference type="EMBL" id="AAKTIG010000006">
    <property type="protein sequence ID" value="ECV4060515.1"/>
    <property type="molecule type" value="Genomic_DNA"/>
</dbReference>
<reference evidence="2" key="7">
    <citation type="submission" date="2018-12" db="EMBL/GenBank/DDBJ databases">
        <title>complete genome sequence of Salmonella enterica subsp. enterica serovar Typhimurium str. L-3841.</title>
        <authorList>
            <person name="Sekizuka T."/>
            <person name="Arai N."/>
            <person name="Kuroda M."/>
            <person name="Akiba M."/>
        </authorList>
    </citation>
    <scope>NUCLEOTIDE SEQUENCE</scope>
    <source>
        <strain evidence="2">L-3841</strain>
    </source>
</reference>
<dbReference type="EMBL" id="AAHQUH010000010">
    <property type="protein sequence ID" value="EBZ3333054.1"/>
    <property type="molecule type" value="Genomic_DNA"/>
</dbReference>
<reference evidence="10" key="17">
    <citation type="submission" date="2020-07" db="EMBL/GenBank/DDBJ databases">
        <title>complete genome sequences of Salmonella enterica subsp. enterica serovar 4,[5],12:i:- str. L-4526.</title>
        <authorList>
            <person name="Sekizuka T."/>
            <person name="Arai N."/>
            <person name="Akiba M."/>
            <person name="Kuroda M."/>
        </authorList>
    </citation>
    <scope>NUCLEOTIDE SEQUENCE</scope>
    <source>
        <strain evidence="10">L-4526</strain>
    </source>
</reference>
<evidence type="ECO:0000313" key="26">
    <source>
        <dbReference type="EMBL" id="ECU4153789.1"/>
    </source>
</evidence>
<dbReference type="EMBL" id="AP023290">
    <property type="protein sequence ID" value="BCH82044.1"/>
    <property type="molecule type" value="Genomic_DNA"/>
</dbReference>
<proteinExistence type="predicted"/>
<dbReference type="EMBL" id="AAKNGF010000006">
    <property type="protein sequence ID" value="ECT5891828.1"/>
    <property type="molecule type" value="Genomic_DNA"/>
</dbReference>
<reference evidence="13" key="20">
    <citation type="submission" date="2020-07" db="EMBL/GenBank/DDBJ databases">
        <title>complete genome sequences of Salmonella enterica subsp. enterica serovar 4,[5],12:i:- str. L-4578.</title>
        <authorList>
            <person name="Sekizuka T."/>
            <person name="Arai N."/>
            <person name="Akiba M."/>
            <person name="Kuroda M."/>
        </authorList>
    </citation>
    <scope>NUCLEOTIDE SEQUENCE</scope>
    <source>
        <strain evidence="13">L-4578</strain>
    </source>
</reference>
<reference evidence="9" key="16">
    <citation type="submission" date="2020-07" db="EMBL/GenBank/DDBJ databases">
        <title>complete genome sequences of Salmonella enterica subsp. enterica serovar 4,[5],12:i:- str. L-4445.</title>
        <authorList>
            <person name="Sekizuka T."/>
            <person name="Arai N."/>
            <person name="Akiba M."/>
            <person name="Kuroda M."/>
        </authorList>
    </citation>
    <scope>NUCLEOTIDE SEQUENCE</scope>
    <source>
        <strain evidence="9">L-4445</strain>
    </source>
</reference>
<reference evidence="5" key="12">
    <citation type="submission" date="2020-07" db="EMBL/GenBank/DDBJ databases">
        <title>complete genome sequences of Salmonella enterica subsp. enterica serovar 4,[5],12:i:- str. L-3844.</title>
        <authorList>
            <person name="Sekizuka T."/>
            <person name="Arai N."/>
            <person name="Akiba M."/>
            <person name="Kuroda M."/>
        </authorList>
    </citation>
    <scope>NUCLEOTIDE SEQUENCE</scope>
    <source>
        <strain evidence="5">L-3844</strain>
    </source>
</reference>
<evidence type="ECO:0000313" key="25">
    <source>
        <dbReference type="EMBL" id="ECT5891828.1"/>
    </source>
</evidence>
<accession>A0A315GQB4</accession>
<evidence type="ECO:0000313" key="22">
    <source>
        <dbReference type="EMBL" id="ECI2344881.1"/>
    </source>
</evidence>
<dbReference type="EMBL" id="AAKMPW010000004">
    <property type="protein sequence ID" value="ECT3927848.1"/>
    <property type="molecule type" value="Genomic_DNA"/>
</dbReference>
<reference evidence="23" key="5">
    <citation type="submission" date="2018-07" db="EMBL/GenBank/DDBJ databases">
        <authorList>
            <consortium name="NARMS: The National Antimicrobial Resistance Monitoring System"/>
        </authorList>
    </citation>
    <scope>NUCLEOTIDE SEQUENCE</scope>
    <source>
        <strain evidence="25">CVM N57166F</strain>
        <strain evidence="27">FSIS11810008</strain>
        <strain evidence="23">FSIS11811401</strain>
        <strain evidence="26">FSIS11813683</strain>
        <strain evidence="19">FSIS11814444</strain>
        <strain evidence="20">FSIS11918031</strain>
    </source>
</reference>
<evidence type="ECO:0000313" key="15">
    <source>
        <dbReference type="EMBL" id="BCI33797.1"/>
    </source>
</evidence>
<reference evidence="6" key="13">
    <citation type="submission" date="2020-07" db="EMBL/GenBank/DDBJ databases">
        <title>complete genome sequences of Salmonella enterica subsp. enterica serovar 4,[5],12:i:- str. L-4233.</title>
        <authorList>
            <person name="Sekizuka T."/>
            <person name="Arai N."/>
            <person name="Akiba M."/>
            <person name="Kuroda M."/>
        </authorList>
    </citation>
    <scope>NUCLEOTIDE SEQUENCE</scope>
    <source>
        <strain evidence="6">L-4233</strain>
    </source>
</reference>
<evidence type="ECO:0000313" key="30">
    <source>
        <dbReference type="EMBL" id="HAF0906968.1"/>
    </source>
</evidence>
<evidence type="ECO:0000313" key="4">
    <source>
        <dbReference type="EMBL" id="BCH73997.1"/>
    </source>
</evidence>